<reference evidence="4 5" key="1">
    <citation type="journal article" date="2014" name="Genome Biol. Evol.">
        <title>Genome degeneration and adaptation in a nascent stage of symbiosis.</title>
        <authorList>
            <person name="Oakeson K.F."/>
            <person name="Gil R."/>
            <person name="Clayton A.L."/>
            <person name="Dunn D.M."/>
            <person name="von Niederhausern A.C."/>
            <person name="Hamil C."/>
            <person name="Aoyagi A."/>
            <person name="Duval B."/>
            <person name="Baca A."/>
            <person name="Silva F.J."/>
            <person name="Vallier A."/>
            <person name="Jackson D.G."/>
            <person name="Latorre A."/>
            <person name="Weiss R.B."/>
            <person name="Heddi A."/>
            <person name="Moya A."/>
            <person name="Dale C."/>
        </authorList>
    </citation>
    <scope>NUCLEOTIDE SEQUENCE [LARGE SCALE GENOMIC DNA]</scope>
    <source>
        <strain evidence="4 5">HS1</strain>
    </source>
</reference>
<proteinExistence type="predicted"/>
<dbReference type="Proteomes" id="UP000019028">
    <property type="component" value="Chromosome"/>
</dbReference>
<dbReference type="InterPro" id="IPR027417">
    <property type="entry name" value="P-loop_NTPase"/>
</dbReference>
<evidence type="ECO:0000256" key="2">
    <source>
        <dbReference type="ARBA" id="ARBA00022840"/>
    </source>
</evidence>
<dbReference type="Pfam" id="PF00005">
    <property type="entry name" value="ABC_tran"/>
    <property type="match status" value="2"/>
</dbReference>
<dbReference type="PROSITE" id="PS00211">
    <property type="entry name" value="ABC_TRANSPORTER_1"/>
    <property type="match status" value="1"/>
</dbReference>
<dbReference type="CDD" id="cd03216">
    <property type="entry name" value="ABC_Carb_Monos_I"/>
    <property type="match status" value="1"/>
</dbReference>
<dbReference type="InterPro" id="IPR050107">
    <property type="entry name" value="ABC_carbohydrate_import_ATPase"/>
</dbReference>
<keyword evidence="2 4" id="KW-0067">ATP-binding</keyword>
<dbReference type="SUPFAM" id="SSF52540">
    <property type="entry name" value="P-loop containing nucleoside triphosphate hydrolases"/>
    <property type="match status" value="2"/>
</dbReference>
<dbReference type="EMBL" id="CP006569">
    <property type="protein sequence ID" value="AHF76318.1"/>
    <property type="molecule type" value="Genomic_DNA"/>
</dbReference>
<keyword evidence="1" id="KW-0547">Nucleotide-binding</keyword>
<evidence type="ECO:0000313" key="4">
    <source>
        <dbReference type="EMBL" id="AHF76318.1"/>
    </source>
</evidence>
<dbReference type="PANTHER" id="PTHR43790">
    <property type="entry name" value="CARBOHYDRATE TRANSPORT ATP-BINDING PROTEIN MG119-RELATED"/>
    <property type="match status" value="1"/>
</dbReference>
<evidence type="ECO:0000256" key="1">
    <source>
        <dbReference type="ARBA" id="ARBA00022741"/>
    </source>
</evidence>
<dbReference type="AlphaFoldDB" id="W0HVY5"/>
<dbReference type="PATRIC" id="fig|1239307.3.peg.1348"/>
<sequence length="544" mass="58180">MADANTADTDDALPAGAPLVRLHAVTKAFPGIIANKAISLALWPGEVHVLLGENGAGKSTLVALLSGMLRPDSGRIEVAGAARQIDSPRRALALGIGTVFQHPMLVPTLTLTENLALGDAWWRPPARRRYAAAIARLGASLGVTLDPCVPVSTLSLGEQQQAEILRAVLRGSRVLILDEPTALLTPQDAERLGLLMRRLVAQGLAVVFITHKLNEALAWGDRLSVLRRGRKVGEIPPARLQALSPQMARGKVLEWMFHPTGEDAPPPADATSVSLPDDGEQAAAQTTPERFRGITGATPLLVAQHLSVADPRVPLRDITFSVAGGEILAIAGIDGNGQTQLAEALAGQRALSAGQIWLAGQSLHDCSVRERRRRGLSYITDDRLGEGTVGAFPVAENLLLKQIGAPPFWRGGIGRPARINAFARRRIRAFDIRPPDPGTLIDTLSGGNRQKVLLARELNDRARAVIFAKPTYGLDLHNSLAIRERIRQTAAQGVAVVLISTDLDELLALANRVAVLRRGQIVGMVANDTDARRRIGMLISGEAR</sequence>
<accession>W0HVY5</accession>
<dbReference type="GO" id="GO:0005524">
    <property type="term" value="F:ATP binding"/>
    <property type="evidence" value="ECO:0007669"/>
    <property type="project" value="UniProtKB-KW"/>
</dbReference>
<dbReference type="HOGENOM" id="CLU_000604_92_0_6"/>
<feature type="domain" description="ABC transporter" evidence="3">
    <location>
        <begin position="20"/>
        <end position="253"/>
    </location>
</feature>
<gene>
    <name evidence="4" type="ORF">Sant_1250</name>
</gene>
<organism evidence="4 5">
    <name type="scientific">Sodalis praecaptivus</name>
    <dbReference type="NCBI Taxonomy" id="1239307"/>
    <lineage>
        <taxon>Bacteria</taxon>
        <taxon>Pseudomonadati</taxon>
        <taxon>Pseudomonadota</taxon>
        <taxon>Gammaproteobacteria</taxon>
        <taxon>Enterobacterales</taxon>
        <taxon>Bruguierivoracaceae</taxon>
        <taxon>Sodalis</taxon>
    </lineage>
</organism>
<feature type="domain" description="ABC transporter" evidence="3">
    <location>
        <begin position="289"/>
        <end position="543"/>
    </location>
</feature>
<dbReference type="Gene3D" id="3.40.50.300">
    <property type="entry name" value="P-loop containing nucleotide triphosphate hydrolases"/>
    <property type="match status" value="2"/>
</dbReference>
<protein>
    <submittedName>
        <fullName evidence="4">ABC transporter, ATP-binding protein</fullName>
    </submittedName>
</protein>
<name>W0HVY5_9GAMM</name>
<dbReference type="PANTHER" id="PTHR43790:SF4">
    <property type="entry name" value="GUANOSINE IMPORT ATP-BINDING PROTEIN NUPO"/>
    <property type="match status" value="1"/>
</dbReference>
<evidence type="ECO:0000313" key="5">
    <source>
        <dbReference type="Proteomes" id="UP000019028"/>
    </source>
</evidence>
<dbReference type="InterPro" id="IPR017871">
    <property type="entry name" value="ABC_transporter-like_CS"/>
</dbReference>
<evidence type="ECO:0000259" key="3">
    <source>
        <dbReference type="PROSITE" id="PS50893"/>
    </source>
</evidence>
<dbReference type="KEGG" id="sod:Sant_1250"/>
<dbReference type="InterPro" id="IPR003439">
    <property type="entry name" value="ABC_transporter-like_ATP-bd"/>
</dbReference>
<keyword evidence="5" id="KW-1185">Reference proteome</keyword>
<dbReference type="OrthoDB" id="9805029at2"/>
<dbReference type="CDD" id="cd03215">
    <property type="entry name" value="ABC_Carb_Monos_II"/>
    <property type="match status" value="1"/>
</dbReference>
<dbReference type="SMART" id="SM00382">
    <property type="entry name" value="AAA"/>
    <property type="match status" value="2"/>
</dbReference>
<dbReference type="GO" id="GO:0016887">
    <property type="term" value="F:ATP hydrolysis activity"/>
    <property type="evidence" value="ECO:0007669"/>
    <property type="project" value="InterPro"/>
</dbReference>
<dbReference type="PROSITE" id="PS50893">
    <property type="entry name" value="ABC_TRANSPORTER_2"/>
    <property type="match status" value="2"/>
</dbReference>
<dbReference type="InterPro" id="IPR003593">
    <property type="entry name" value="AAA+_ATPase"/>
</dbReference>